<evidence type="ECO:0000313" key="2">
    <source>
        <dbReference type="EMBL" id="KAJ8465817.1"/>
    </source>
</evidence>
<reference evidence="2 3" key="1">
    <citation type="submission" date="2022-12" db="EMBL/GenBank/DDBJ databases">
        <title>Chromosome-scale assembly of the Ensete ventricosum genome.</title>
        <authorList>
            <person name="Dussert Y."/>
            <person name="Stocks J."/>
            <person name="Wendawek A."/>
            <person name="Woldeyes F."/>
            <person name="Nichols R.A."/>
            <person name="Borrell J.S."/>
        </authorList>
    </citation>
    <scope>NUCLEOTIDE SEQUENCE [LARGE SCALE GENOMIC DNA]</scope>
    <source>
        <strain evidence="3">cv. Maze</strain>
        <tissue evidence="2">Seeds</tissue>
    </source>
</reference>
<dbReference type="Proteomes" id="UP001222027">
    <property type="component" value="Unassembled WGS sequence"/>
</dbReference>
<organism evidence="2 3">
    <name type="scientific">Ensete ventricosum</name>
    <name type="common">Abyssinian banana</name>
    <name type="synonym">Musa ensete</name>
    <dbReference type="NCBI Taxonomy" id="4639"/>
    <lineage>
        <taxon>Eukaryota</taxon>
        <taxon>Viridiplantae</taxon>
        <taxon>Streptophyta</taxon>
        <taxon>Embryophyta</taxon>
        <taxon>Tracheophyta</taxon>
        <taxon>Spermatophyta</taxon>
        <taxon>Magnoliopsida</taxon>
        <taxon>Liliopsida</taxon>
        <taxon>Zingiberales</taxon>
        <taxon>Musaceae</taxon>
        <taxon>Ensete</taxon>
    </lineage>
</organism>
<feature type="region of interest" description="Disordered" evidence="1">
    <location>
        <begin position="1"/>
        <end position="30"/>
    </location>
</feature>
<feature type="region of interest" description="Disordered" evidence="1">
    <location>
        <begin position="106"/>
        <end position="125"/>
    </location>
</feature>
<evidence type="ECO:0000256" key="1">
    <source>
        <dbReference type="SAM" id="MobiDB-lite"/>
    </source>
</evidence>
<comment type="caution">
    <text evidence="2">The sequence shown here is derived from an EMBL/GenBank/DDBJ whole genome shotgun (WGS) entry which is preliminary data.</text>
</comment>
<gene>
    <name evidence="2" type="ORF">OPV22_028369</name>
</gene>
<keyword evidence="3" id="KW-1185">Reference proteome</keyword>
<name>A0AAV8PYA1_ENSVE</name>
<proteinExistence type="predicted"/>
<evidence type="ECO:0000313" key="3">
    <source>
        <dbReference type="Proteomes" id="UP001222027"/>
    </source>
</evidence>
<sequence length="125" mass="13470">MLSRTNDELHDARPPHRVGSVAGAAHEARRHEAVEHRRVRVQHAAAHSDLRLVAPRLKGGLAGGNPRAPFSCVTTKHCILAAAAAAEEEEEAAEANSFHRRLSHTDKIHIGSTSNPCLQSTLGNQ</sequence>
<protein>
    <submittedName>
        <fullName evidence="2">Uncharacterized protein</fullName>
    </submittedName>
</protein>
<feature type="compositionally biased region" description="Polar residues" evidence="1">
    <location>
        <begin position="111"/>
        <end position="125"/>
    </location>
</feature>
<dbReference type="EMBL" id="JAQQAF010000008">
    <property type="protein sequence ID" value="KAJ8465817.1"/>
    <property type="molecule type" value="Genomic_DNA"/>
</dbReference>
<accession>A0AAV8PYA1</accession>
<dbReference type="AlphaFoldDB" id="A0AAV8PYA1"/>
<feature type="compositionally biased region" description="Basic and acidic residues" evidence="1">
    <location>
        <begin position="1"/>
        <end position="14"/>
    </location>
</feature>